<dbReference type="EMBL" id="CP002959">
    <property type="protein sequence ID" value="AFM14068.1"/>
    <property type="molecule type" value="Genomic_DNA"/>
</dbReference>
<dbReference type="NCBIfam" id="TIGR00305">
    <property type="entry name" value="putative toxin-antitoxin system toxin component, PIN family"/>
    <property type="match status" value="1"/>
</dbReference>
<dbReference type="InterPro" id="IPR029060">
    <property type="entry name" value="PIN-like_dom_sf"/>
</dbReference>
<sequence>MKVIIDTNVFVSGIIWAGKPAQIVSKWVSGEFELILSAELLVEYVEVIERLSKNPQLGSHWQDMLIKKAIFVSVTQTVDICRDPDDNFILALGLASSADYLIIGDKDILSILDFPIKIVSPATFLLEIIRKH</sequence>
<proteinExistence type="predicted"/>
<dbReference type="InterPro" id="IPR002850">
    <property type="entry name" value="PIN_toxin-like"/>
</dbReference>
<dbReference type="SMART" id="SM00670">
    <property type="entry name" value="PINc"/>
    <property type="match status" value="1"/>
</dbReference>
<organism evidence="2 3">
    <name type="scientific">Turneriella parva (strain ATCC BAA-1111 / DSM 21527 / NCTC 11395 / H)</name>
    <name type="common">Leptospira parva</name>
    <dbReference type="NCBI Taxonomy" id="869212"/>
    <lineage>
        <taxon>Bacteria</taxon>
        <taxon>Pseudomonadati</taxon>
        <taxon>Spirochaetota</taxon>
        <taxon>Spirochaetia</taxon>
        <taxon>Leptospirales</taxon>
        <taxon>Leptospiraceae</taxon>
        <taxon>Turneriella</taxon>
    </lineage>
</organism>
<evidence type="ECO:0000313" key="3">
    <source>
        <dbReference type="Proteomes" id="UP000006048"/>
    </source>
</evidence>
<dbReference type="SUPFAM" id="SSF88723">
    <property type="entry name" value="PIN domain-like"/>
    <property type="match status" value="1"/>
</dbReference>
<dbReference type="PANTHER" id="PTHR34610">
    <property type="entry name" value="SSL7007 PROTEIN"/>
    <property type="match status" value="1"/>
</dbReference>
<dbReference type="PANTHER" id="PTHR34610:SF4">
    <property type="entry name" value="SLL8027 PROTEIN"/>
    <property type="match status" value="1"/>
</dbReference>
<protein>
    <recommendedName>
        <fullName evidence="1">PIN domain-containing protein</fullName>
    </recommendedName>
</protein>
<dbReference type="AlphaFoldDB" id="I4B9W1"/>
<reference evidence="2 3" key="1">
    <citation type="submission" date="2012-06" db="EMBL/GenBank/DDBJ databases">
        <title>The complete chromosome of genome of Turneriella parva DSM 21527.</title>
        <authorList>
            <consortium name="US DOE Joint Genome Institute (JGI-PGF)"/>
            <person name="Lucas S."/>
            <person name="Han J."/>
            <person name="Lapidus A."/>
            <person name="Bruce D."/>
            <person name="Goodwin L."/>
            <person name="Pitluck S."/>
            <person name="Peters L."/>
            <person name="Kyrpides N."/>
            <person name="Mavromatis K."/>
            <person name="Ivanova N."/>
            <person name="Mikhailova N."/>
            <person name="Chertkov O."/>
            <person name="Detter J.C."/>
            <person name="Tapia R."/>
            <person name="Han C."/>
            <person name="Land M."/>
            <person name="Hauser L."/>
            <person name="Markowitz V."/>
            <person name="Cheng J.-F."/>
            <person name="Hugenholtz P."/>
            <person name="Woyke T."/>
            <person name="Wu D."/>
            <person name="Gronow S."/>
            <person name="Wellnitz S."/>
            <person name="Brambilla E."/>
            <person name="Klenk H.-P."/>
            <person name="Eisen J.A."/>
        </authorList>
    </citation>
    <scope>NUCLEOTIDE SEQUENCE [LARGE SCALE GENOMIC DNA]</scope>
    <source>
        <strain evidence="3">ATCC BAA-1111 / DSM 21527 / NCTC 11395 / H</strain>
    </source>
</reference>
<name>I4B9W1_TURPD</name>
<dbReference type="OrthoDB" id="335825at2"/>
<dbReference type="KEGG" id="tpx:Turpa_3431"/>
<dbReference type="Pfam" id="PF13470">
    <property type="entry name" value="PIN_3"/>
    <property type="match status" value="1"/>
</dbReference>
<dbReference type="RefSeq" id="WP_014804561.1">
    <property type="nucleotide sequence ID" value="NC_018020.1"/>
</dbReference>
<accession>I4B9W1</accession>
<dbReference type="InterPro" id="IPR002716">
    <property type="entry name" value="PIN_dom"/>
</dbReference>
<gene>
    <name evidence="2" type="ordered locus">Turpa_3431</name>
</gene>
<keyword evidence="3" id="KW-1185">Reference proteome</keyword>
<evidence type="ECO:0000259" key="1">
    <source>
        <dbReference type="SMART" id="SM00670"/>
    </source>
</evidence>
<evidence type="ECO:0000313" key="2">
    <source>
        <dbReference type="EMBL" id="AFM14068.1"/>
    </source>
</evidence>
<dbReference type="Proteomes" id="UP000006048">
    <property type="component" value="Chromosome"/>
</dbReference>
<dbReference type="HOGENOM" id="CLU_116617_3_0_12"/>
<feature type="domain" description="PIN" evidence="1">
    <location>
        <begin position="1"/>
        <end position="110"/>
    </location>
</feature>